<name>A0A1E5QDZ7_9CYAN</name>
<proteinExistence type="predicted"/>
<dbReference type="EMBL" id="MJGC01000121">
    <property type="protein sequence ID" value="OEJ72533.1"/>
    <property type="molecule type" value="Genomic_DNA"/>
</dbReference>
<accession>A0A1E5QDZ7</accession>
<dbReference type="InterPro" id="IPR023983">
    <property type="entry name" value="DNA_S_mod_dnd_assoc_4"/>
</dbReference>
<evidence type="ECO:0000313" key="1">
    <source>
        <dbReference type="EMBL" id="OEJ72533.1"/>
    </source>
</evidence>
<protein>
    <submittedName>
        <fullName evidence="1">Dnd system-associated protein 4</fullName>
    </submittedName>
</protein>
<reference evidence="1" key="1">
    <citation type="submission" date="2016-09" db="EMBL/GenBank/DDBJ databases">
        <title>Draft genome of thermotolerant cyanobacterium Desertifilum sp. strain IPPAS B-1220.</title>
        <authorList>
            <person name="Sinetova M.A."/>
            <person name="Bolakhan K."/>
            <person name="Zayadan B.K."/>
            <person name="Mironov K.S."/>
            <person name="Ustinova V."/>
            <person name="Kupriyanova E.V."/>
            <person name="Sidorov R.A."/>
            <person name="Skrypnik A.N."/>
            <person name="Gogoleva N.E."/>
            <person name="Gogolev Y.V."/>
            <person name="Los D.A."/>
        </authorList>
    </citation>
    <scope>NUCLEOTIDE SEQUENCE [LARGE SCALE GENOMIC DNA]</scope>
    <source>
        <strain evidence="1">IPPAS B-1220</strain>
    </source>
</reference>
<dbReference type="STRING" id="1781255.BH720_23810"/>
<dbReference type="RefSeq" id="WP_069969726.1">
    <property type="nucleotide sequence ID" value="NZ_CM124774.1"/>
</dbReference>
<gene>
    <name evidence="1" type="ORF">BH720_23810</name>
</gene>
<comment type="caution">
    <text evidence="1">The sequence shown here is derived from an EMBL/GenBank/DDBJ whole genome shotgun (WGS) entry which is preliminary data.</text>
</comment>
<dbReference type="NCBIfam" id="TIGR04062">
    <property type="entry name" value="dnd_assoc_4"/>
    <property type="match status" value="1"/>
</dbReference>
<dbReference type="OrthoDB" id="3687123at2"/>
<sequence length="153" mass="16960">MSRVRIAKDKAEFVKSLVTANSKDGVFETYADVVMFAASLGVKQDKRLPLGGISTKDPAPIGVEIFASRGYDLAIKLIAIAQTQDPQILSSYEPAALEQRLHILEEYANGGLEILREALRGSIDYTERLLLMLIAERVKPKTETDSFDLSRFL</sequence>
<organism evidence="1">
    <name type="scientific">Desertifilum tharense IPPAS B-1220</name>
    <dbReference type="NCBI Taxonomy" id="1781255"/>
    <lineage>
        <taxon>Bacteria</taxon>
        <taxon>Bacillati</taxon>
        <taxon>Cyanobacteriota</taxon>
        <taxon>Cyanophyceae</taxon>
        <taxon>Desertifilales</taxon>
        <taxon>Desertifilaceae</taxon>
        <taxon>Desertifilum</taxon>
    </lineage>
</organism>
<dbReference type="AlphaFoldDB" id="A0A1E5QDZ7"/>